<keyword evidence="1" id="KW-0472">Membrane</keyword>
<proteinExistence type="predicted"/>
<reference evidence="2 3" key="1">
    <citation type="submission" date="2020-08" db="EMBL/GenBank/DDBJ databases">
        <title>Genomic Encyclopedia of Type Strains, Phase IV (KMG-IV): sequencing the most valuable type-strain genomes for metagenomic binning, comparative biology and taxonomic classification.</title>
        <authorList>
            <person name="Goeker M."/>
        </authorList>
    </citation>
    <scope>NUCLEOTIDE SEQUENCE [LARGE SCALE GENOMIC DNA]</scope>
    <source>
        <strain evidence="2 3">DSM 26723</strain>
    </source>
</reference>
<evidence type="ECO:0000313" key="3">
    <source>
        <dbReference type="Proteomes" id="UP000588068"/>
    </source>
</evidence>
<dbReference type="RefSeq" id="WP_184335435.1">
    <property type="nucleotide sequence ID" value="NZ_JACHHZ010000006.1"/>
</dbReference>
<comment type="caution">
    <text evidence="2">The sequence shown here is derived from an EMBL/GenBank/DDBJ whole genome shotgun (WGS) entry which is preliminary data.</text>
</comment>
<gene>
    <name evidence="2" type="ORF">HNQ60_004949</name>
</gene>
<dbReference type="AlphaFoldDB" id="A0A841HVW9"/>
<name>A0A841HVW9_9GAMM</name>
<feature type="transmembrane region" description="Helical" evidence="1">
    <location>
        <begin position="35"/>
        <end position="62"/>
    </location>
</feature>
<dbReference type="Proteomes" id="UP000588068">
    <property type="component" value="Unassembled WGS sequence"/>
</dbReference>
<dbReference type="EMBL" id="JACHHZ010000006">
    <property type="protein sequence ID" value="MBB6096058.1"/>
    <property type="molecule type" value="Genomic_DNA"/>
</dbReference>
<protein>
    <submittedName>
        <fullName evidence="2">Phosphoglycerol transferase MdoB-like AlkP superfamily enzyme</fullName>
    </submittedName>
</protein>
<keyword evidence="1" id="KW-0812">Transmembrane</keyword>
<keyword evidence="1" id="KW-1133">Transmembrane helix</keyword>
<sequence length="66" mass="7357">MTDTRKLRIVAAVVASFCALIVLVMALLIKHVITFQMALLMLIALFGLYFGFGVLVAVWRFIGKLE</sequence>
<organism evidence="2 3">
    <name type="scientific">Povalibacter uvarum</name>
    <dbReference type="NCBI Taxonomy" id="732238"/>
    <lineage>
        <taxon>Bacteria</taxon>
        <taxon>Pseudomonadati</taxon>
        <taxon>Pseudomonadota</taxon>
        <taxon>Gammaproteobacteria</taxon>
        <taxon>Steroidobacterales</taxon>
        <taxon>Steroidobacteraceae</taxon>
        <taxon>Povalibacter</taxon>
    </lineage>
</organism>
<feature type="transmembrane region" description="Helical" evidence="1">
    <location>
        <begin position="7"/>
        <end position="29"/>
    </location>
</feature>
<keyword evidence="3" id="KW-1185">Reference proteome</keyword>
<accession>A0A841HVW9</accession>
<evidence type="ECO:0000313" key="2">
    <source>
        <dbReference type="EMBL" id="MBB6096058.1"/>
    </source>
</evidence>
<evidence type="ECO:0000256" key="1">
    <source>
        <dbReference type="SAM" id="Phobius"/>
    </source>
</evidence>
<keyword evidence="2" id="KW-0808">Transferase</keyword>
<dbReference type="GO" id="GO:0016740">
    <property type="term" value="F:transferase activity"/>
    <property type="evidence" value="ECO:0007669"/>
    <property type="project" value="UniProtKB-KW"/>
</dbReference>